<name>A0A347WHY4_9LACT</name>
<sequence>MNLGSSASADLILDVARLSHQSHGRIVLDPVGIGLIQSRRQLAQGKTLEKAIATAKAYVTLALEEQLDLGQGSGPLNHGFDLIGFKRSYS</sequence>
<dbReference type="Proteomes" id="UP000263232">
    <property type="component" value="Chromosome"/>
</dbReference>
<dbReference type="InterPro" id="IPR029056">
    <property type="entry name" value="Ribokinase-like"/>
</dbReference>
<organism evidence="1 2">
    <name type="scientific">Suicoccus acidiformans</name>
    <dbReference type="NCBI Taxonomy" id="2036206"/>
    <lineage>
        <taxon>Bacteria</taxon>
        <taxon>Bacillati</taxon>
        <taxon>Bacillota</taxon>
        <taxon>Bacilli</taxon>
        <taxon>Lactobacillales</taxon>
        <taxon>Aerococcaceae</taxon>
        <taxon>Suicoccus</taxon>
    </lineage>
</organism>
<dbReference type="AlphaFoldDB" id="A0A347WHY4"/>
<keyword evidence="2" id="KW-1185">Reference proteome</keyword>
<dbReference type="SUPFAM" id="SSF53613">
    <property type="entry name" value="Ribokinase-like"/>
    <property type="match status" value="1"/>
</dbReference>
<evidence type="ECO:0000313" key="1">
    <source>
        <dbReference type="EMBL" id="AXY24691.1"/>
    </source>
</evidence>
<reference evidence="1 2" key="1">
    <citation type="submission" date="2017-09" db="EMBL/GenBank/DDBJ databases">
        <title>Complete genome sequence of Oxytococcus suis strain ZY16052.</title>
        <authorList>
            <person name="Li F."/>
        </authorList>
    </citation>
    <scope>NUCLEOTIDE SEQUENCE [LARGE SCALE GENOMIC DNA]</scope>
    <source>
        <strain evidence="1 2">ZY16052</strain>
    </source>
</reference>
<dbReference type="Gene3D" id="3.40.1190.20">
    <property type="match status" value="1"/>
</dbReference>
<gene>
    <name evidence="1" type="ORF">CL176_00855</name>
</gene>
<dbReference type="KEGG" id="abae:CL176_00855"/>
<evidence type="ECO:0000313" key="2">
    <source>
        <dbReference type="Proteomes" id="UP000263232"/>
    </source>
</evidence>
<dbReference type="OrthoDB" id="9810880at2"/>
<accession>A0A347WHY4</accession>
<dbReference type="EMBL" id="CP023434">
    <property type="protein sequence ID" value="AXY24691.1"/>
    <property type="molecule type" value="Genomic_DNA"/>
</dbReference>
<protein>
    <submittedName>
        <fullName evidence="1">Uncharacterized protein</fullName>
    </submittedName>
</protein>
<proteinExistence type="predicted"/>